<sequence>MSKTLNIVGGSLGGLFHGIALSRLGHRVTILEQNPAPLLHDQGAGIVAGSNTQKYFRAHDRSQTPLAITSNVRQYLDHKGNVIETEKRAQKMTSWDLLYHVLRANYDGVQSKYLEPPKKKEGDGDVKYAYGRVVNELQDLGTDRGVRVTSRSSKDGTEETIVADLLIASDGASSTIRTILQPDVQRTYAGYVAWRGTCPESELSGFTASTLVDKFTFFHQTGMQILAYLIPGPAGTLEKGKRLMNWVWYCNCPQDSAEYMSMMLDNQGKRHNFSLPPGRVRPEVWEEQKKHAERELPPQFAEIVRKTKVPFLQAITDVISPKASFFNGKILLVGDAVAGFRPHAAASTSQAAFDSFYVVDLVTGRISLSEWEKNVMGYAREIQPQSVALGQRSQFGEHPLRG</sequence>
<evidence type="ECO:0000313" key="3">
    <source>
        <dbReference type="Proteomes" id="UP000799438"/>
    </source>
</evidence>
<dbReference type="OrthoDB" id="16820at2759"/>
<dbReference type="PANTHER" id="PTHR47469:SF2">
    <property type="entry name" value="OS06G0597600 PROTEIN"/>
    <property type="match status" value="1"/>
</dbReference>
<dbReference type="SUPFAM" id="SSF54373">
    <property type="entry name" value="FAD-linked reductases, C-terminal domain"/>
    <property type="match status" value="1"/>
</dbReference>
<dbReference type="RefSeq" id="XP_033399299.1">
    <property type="nucleotide sequence ID" value="XM_033545633.1"/>
</dbReference>
<name>A0A6A6BL47_9PEZI</name>
<keyword evidence="3" id="KW-1185">Reference proteome</keyword>
<dbReference type="AlphaFoldDB" id="A0A6A6BL47"/>
<feature type="domain" description="2,6-dihydroxypyridine 3-monooxygenase substrate binding" evidence="1">
    <location>
        <begin position="188"/>
        <end position="317"/>
    </location>
</feature>
<dbReference type="EMBL" id="ML995481">
    <property type="protein sequence ID" value="KAF2143587.1"/>
    <property type="molecule type" value="Genomic_DNA"/>
</dbReference>
<dbReference type="Pfam" id="PF22607">
    <property type="entry name" value="FAD_binding-like"/>
    <property type="match status" value="1"/>
</dbReference>
<accession>A0A6A6BL47</accession>
<dbReference type="Gene3D" id="3.30.9.60">
    <property type="match status" value="1"/>
</dbReference>
<dbReference type="GeneID" id="54303141"/>
<evidence type="ECO:0000313" key="2">
    <source>
        <dbReference type="EMBL" id="KAF2143587.1"/>
    </source>
</evidence>
<gene>
    <name evidence="2" type="ORF">K452DRAFT_350056</name>
</gene>
<dbReference type="SUPFAM" id="SSF51905">
    <property type="entry name" value="FAD/NAD(P)-binding domain"/>
    <property type="match status" value="1"/>
</dbReference>
<reference evidence="2" key="1">
    <citation type="journal article" date="2020" name="Stud. Mycol.">
        <title>101 Dothideomycetes genomes: a test case for predicting lifestyles and emergence of pathogens.</title>
        <authorList>
            <person name="Haridas S."/>
            <person name="Albert R."/>
            <person name="Binder M."/>
            <person name="Bloem J."/>
            <person name="Labutti K."/>
            <person name="Salamov A."/>
            <person name="Andreopoulos B."/>
            <person name="Baker S."/>
            <person name="Barry K."/>
            <person name="Bills G."/>
            <person name="Bluhm B."/>
            <person name="Cannon C."/>
            <person name="Castanera R."/>
            <person name="Culley D."/>
            <person name="Daum C."/>
            <person name="Ezra D."/>
            <person name="Gonzalez J."/>
            <person name="Henrissat B."/>
            <person name="Kuo A."/>
            <person name="Liang C."/>
            <person name="Lipzen A."/>
            <person name="Lutzoni F."/>
            <person name="Magnuson J."/>
            <person name="Mondo S."/>
            <person name="Nolan M."/>
            <person name="Ohm R."/>
            <person name="Pangilinan J."/>
            <person name="Park H.-J."/>
            <person name="Ramirez L."/>
            <person name="Alfaro M."/>
            <person name="Sun H."/>
            <person name="Tritt A."/>
            <person name="Yoshinaga Y."/>
            <person name="Zwiers L.-H."/>
            <person name="Turgeon B."/>
            <person name="Goodwin S."/>
            <person name="Spatafora J."/>
            <person name="Crous P."/>
            <person name="Grigoriev I."/>
        </authorList>
    </citation>
    <scope>NUCLEOTIDE SEQUENCE</scope>
    <source>
        <strain evidence="2">CBS 121167</strain>
    </source>
</reference>
<dbReference type="Proteomes" id="UP000799438">
    <property type="component" value="Unassembled WGS sequence"/>
</dbReference>
<organism evidence="2 3">
    <name type="scientific">Aplosporella prunicola CBS 121167</name>
    <dbReference type="NCBI Taxonomy" id="1176127"/>
    <lineage>
        <taxon>Eukaryota</taxon>
        <taxon>Fungi</taxon>
        <taxon>Dikarya</taxon>
        <taxon>Ascomycota</taxon>
        <taxon>Pezizomycotina</taxon>
        <taxon>Dothideomycetes</taxon>
        <taxon>Dothideomycetes incertae sedis</taxon>
        <taxon>Botryosphaeriales</taxon>
        <taxon>Aplosporellaceae</taxon>
        <taxon>Aplosporella</taxon>
    </lineage>
</organism>
<evidence type="ECO:0000259" key="1">
    <source>
        <dbReference type="Pfam" id="PF22607"/>
    </source>
</evidence>
<protein>
    <recommendedName>
        <fullName evidence="1">2,6-dihydroxypyridine 3-monooxygenase substrate binding domain-containing protein</fullName>
    </recommendedName>
</protein>
<dbReference type="InterPro" id="IPR036188">
    <property type="entry name" value="FAD/NAD-bd_sf"/>
</dbReference>
<proteinExistence type="predicted"/>
<dbReference type="InterPro" id="IPR053212">
    <property type="entry name" value="DHP_3-monooxygenase"/>
</dbReference>
<dbReference type="InterPro" id="IPR054707">
    <property type="entry name" value="DhpH_subs-bd"/>
</dbReference>
<dbReference type="PANTHER" id="PTHR47469">
    <property type="entry name" value="MONOOXYGENASE-LIKE"/>
    <property type="match status" value="1"/>
</dbReference>